<dbReference type="InterPro" id="IPR011004">
    <property type="entry name" value="Trimer_LpxA-like_sf"/>
</dbReference>
<sequence>MQVDRLPDGELDFLPWLFWSRATDEQRDGQQAWQQELRSRGLERAGERSFVSYLAAVYEAELTVGHDSFIAAHVYLTSDVDLGDHSRLNPYAVVRGPVRIGDGVRIGAREQAGSLLDRYWTDAFVNQPGGAPTVRATCDAVEIADLLLGGPPPQEPARELTRRLAARQDPGAGLIPELGETTPLGLDGPSAYHVLCVGCSLDRHGPQATQLGWLMTRRDRWSGLWGMPSVHEGRRQPVNGSYRLTRGTFAQFGVNVPRPEATIDTVLPHAQDGRFFAEGRGTACDVLDVVHPLWLCGQQTRHRRPEVQNWVGERLDSTLSRWHPEAGFPFSPAPTTRSEHQPSGALGYRPRGVHRPEPAWPGEVP</sequence>
<name>A0A4R5ABR5_9ACTN</name>
<dbReference type="Gene3D" id="2.160.10.10">
    <property type="entry name" value="Hexapeptide repeat proteins"/>
    <property type="match status" value="1"/>
</dbReference>
<protein>
    <submittedName>
        <fullName evidence="2">Uncharacterized protein</fullName>
    </submittedName>
</protein>
<dbReference type="InterPro" id="IPR001451">
    <property type="entry name" value="Hexapep"/>
</dbReference>
<gene>
    <name evidence="2" type="ORF">E1262_11145</name>
</gene>
<organism evidence="2 3">
    <name type="scientific">Jiangella aurantiaca</name>
    <dbReference type="NCBI Taxonomy" id="2530373"/>
    <lineage>
        <taxon>Bacteria</taxon>
        <taxon>Bacillati</taxon>
        <taxon>Actinomycetota</taxon>
        <taxon>Actinomycetes</taxon>
        <taxon>Jiangellales</taxon>
        <taxon>Jiangellaceae</taxon>
        <taxon>Jiangella</taxon>
    </lineage>
</organism>
<keyword evidence="3" id="KW-1185">Reference proteome</keyword>
<evidence type="ECO:0000313" key="2">
    <source>
        <dbReference type="EMBL" id="TDD69828.1"/>
    </source>
</evidence>
<dbReference type="Proteomes" id="UP000295217">
    <property type="component" value="Unassembled WGS sequence"/>
</dbReference>
<feature type="region of interest" description="Disordered" evidence="1">
    <location>
        <begin position="322"/>
        <end position="365"/>
    </location>
</feature>
<dbReference type="Pfam" id="PF00132">
    <property type="entry name" value="Hexapep"/>
    <property type="match status" value="1"/>
</dbReference>
<dbReference type="AlphaFoldDB" id="A0A4R5ABR5"/>
<comment type="caution">
    <text evidence="2">The sequence shown here is derived from an EMBL/GenBank/DDBJ whole genome shotgun (WGS) entry which is preliminary data.</text>
</comment>
<accession>A0A4R5ABR5</accession>
<dbReference type="OrthoDB" id="2643438at2"/>
<reference evidence="2 3" key="1">
    <citation type="submission" date="2019-02" db="EMBL/GenBank/DDBJ databases">
        <title>Draft genome sequences of novel Actinobacteria.</title>
        <authorList>
            <person name="Sahin N."/>
            <person name="Ay H."/>
            <person name="Saygin H."/>
        </authorList>
    </citation>
    <scope>NUCLEOTIDE SEQUENCE [LARGE SCALE GENOMIC DNA]</scope>
    <source>
        <strain evidence="2 3">8K307</strain>
    </source>
</reference>
<evidence type="ECO:0000313" key="3">
    <source>
        <dbReference type="Proteomes" id="UP000295217"/>
    </source>
</evidence>
<evidence type="ECO:0000256" key="1">
    <source>
        <dbReference type="SAM" id="MobiDB-lite"/>
    </source>
</evidence>
<dbReference type="EMBL" id="SMLB01000012">
    <property type="protein sequence ID" value="TDD69828.1"/>
    <property type="molecule type" value="Genomic_DNA"/>
</dbReference>
<dbReference type="SUPFAM" id="SSF51161">
    <property type="entry name" value="Trimeric LpxA-like enzymes"/>
    <property type="match status" value="1"/>
</dbReference>
<proteinExistence type="predicted"/>